<dbReference type="Proteomes" id="UP000000238">
    <property type="component" value="Chromosome"/>
</dbReference>
<feature type="signal peptide" evidence="1">
    <location>
        <begin position="1"/>
        <end position="22"/>
    </location>
</feature>
<evidence type="ECO:0000313" key="2">
    <source>
        <dbReference type="EMBL" id="ABC30691.1"/>
    </source>
</evidence>
<accession>Q2SF83</accession>
<keyword evidence="3" id="KW-1185">Reference proteome</keyword>
<dbReference type="KEGG" id="hch:HCH_03972"/>
<reference evidence="2 3" key="1">
    <citation type="journal article" date="2005" name="Nucleic Acids Res.">
        <title>Genomic blueprint of Hahella chejuensis, a marine microbe producing an algicidal agent.</title>
        <authorList>
            <person name="Jeong H."/>
            <person name="Yim J.H."/>
            <person name="Lee C."/>
            <person name="Choi S.-H."/>
            <person name="Park Y.K."/>
            <person name="Yoon S.H."/>
            <person name="Hur C.-G."/>
            <person name="Kang H.-Y."/>
            <person name="Kim D."/>
            <person name="Lee H.H."/>
            <person name="Park K.H."/>
            <person name="Park S.-H."/>
            <person name="Park H.-S."/>
            <person name="Lee H.K."/>
            <person name="Oh T.K."/>
            <person name="Kim J.F."/>
        </authorList>
    </citation>
    <scope>NUCLEOTIDE SEQUENCE [LARGE SCALE GENOMIC DNA]</scope>
    <source>
        <strain evidence="2 3">KCTC 2396</strain>
    </source>
</reference>
<keyword evidence="1" id="KW-0732">Signal</keyword>
<dbReference type="RefSeq" id="WP_011397758.1">
    <property type="nucleotide sequence ID" value="NC_007645.1"/>
</dbReference>
<name>Q2SF83_HAHCH</name>
<dbReference type="AlphaFoldDB" id="Q2SF83"/>
<feature type="chain" id="PRO_5004215382" evidence="1">
    <location>
        <begin position="23"/>
        <end position="113"/>
    </location>
</feature>
<evidence type="ECO:0000313" key="3">
    <source>
        <dbReference type="Proteomes" id="UP000000238"/>
    </source>
</evidence>
<dbReference type="InterPro" id="IPR045503">
    <property type="entry name" value="DUF6488"/>
</dbReference>
<dbReference type="EMBL" id="CP000155">
    <property type="protein sequence ID" value="ABC30691.1"/>
    <property type="molecule type" value="Genomic_DNA"/>
</dbReference>
<dbReference type="OrthoDB" id="6196144at2"/>
<proteinExistence type="predicted"/>
<organism evidence="2 3">
    <name type="scientific">Hahella chejuensis (strain KCTC 2396)</name>
    <dbReference type="NCBI Taxonomy" id="349521"/>
    <lineage>
        <taxon>Bacteria</taxon>
        <taxon>Pseudomonadati</taxon>
        <taxon>Pseudomonadota</taxon>
        <taxon>Gammaproteobacteria</taxon>
        <taxon>Oceanospirillales</taxon>
        <taxon>Hahellaceae</taxon>
        <taxon>Hahella</taxon>
    </lineage>
</organism>
<sequence length="113" mass="12834">MTKTKAFLLSLPLAFSALQAHAHPNHDRLQSIPEETAQDRGDFVMKKMVGAKRLDASWTHAERVETLYMDKGEEHLWRVSYKNSSAADAVKQTFFIFLDDNGNYVTSNYTGQP</sequence>
<gene>
    <name evidence="2" type="ordered locus">HCH_03972</name>
</gene>
<dbReference type="Pfam" id="PF20098">
    <property type="entry name" value="DUF6488"/>
    <property type="match status" value="1"/>
</dbReference>
<protein>
    <submittedName>
        <fullName evidence="2">Uncharacterized protein</fullName>
    </submittedName>
</protein>
<evidence type="ECO:0000256" key="1">
    <source>
        <dbReference type="SAM" id="SignalP"/>
    </source>
</evidence>
<dbReference type="HOGENOM" id="CLU_2129955_0_0_6"/>